<evidence type="ECO:0000256" key="5">
    <source>
        <dbReference type="ARBA" id="ARBA00022857"/>
    </source>
</evidence>
<dbReference type="CDD" id="cd05195">
    <property type="entry name" value="enoyl_red"/>
    <property type="match status" value="1"/>
</dbReference>
<dbReference type="Pfam" id="PF14765">
    <property type="entry name" value="PS-DH"/>
    <property type="match status" value="1"/>
</dbReference>
<feature type="domain" description="PKS/mFAS DH" evidence="12">
    <location>
        <begin position="897"/>
        <end position="1176"/>
    </location>
</feature>
<evidence type="ECO:0000256" key="1">
    <source>
        <dbReference type="ARBA" id="ARBA00004792"/>
    </source>
</evidence>
<dbReference type="InterPro" id="IPR016039">
    <property type="entry name" value="Thiolase-like"/>
</dbReference>
<dbReference type="GO" id="GO:0017000">
    <property type="term" value="P:antibiotic biosynthetic process"/>
    <property type="evidence" value="ECO:0007669"/>
    <property type="project" value="UniProtKB-KW"/>
</dbReference>
<evidence type="ECO:0000256" key="8">
    <source>
        <dbReference type="ARBA" id="ARBA00023315"/>
    </source>
</evidence>
<feature type="region of interest" description="C-terminal hotdog fold" evidence="9">
    <location>
        <begin position="1037"/>
        <end position="1176"/>
    </location>
</feature>
<dbReference type="InterPro" id="IPR049551">
    <property type="entry name" value="PKS_DH_C"/>
</dbReference>
<keyword evidence="2" id="KW-0596">Phosphopantetheine</keyword>
<dbReference type="GO" id="GO:0004315">
    <property type="term" value="F:3-oxoacyl-[acyl-carrier-protein] synthase activity"/>
    <property type="evidence" value="ECO:0007669"/>
    <property type="project" value="InterPro"/>
</dbReference>
<dbReference type="GO" id="GO:0006633">
    <property type="term" value="P:fatty acid biosynthetic process"/>
    <property type="evidence" value="ECO:0007669"/>
    <property type="project" value="InterPro"/>
</dbReference>
<evidence type="ECO:0000259" key="10">
    <source>
        <dbReference type="PROSITE" id="PS50075"/>
    </source>
</evidence>
<proteinExistence type="predicted"/>
<dbReference type="InterPro" id="IPR036736">
    <property type="entry name" value="ACP-like_sf"/>
</dbReference>
<dbReference type="InterPro" id="IPR050091">
    <property type="entry name" value="PKS_NRPS_Biosynth_Enz"/>
</dbReference>
<keyword evidence="5" id="KW-0521">NADP</keyword>
<evidence type="ECO:0000313" key="13">
    <source>
        <dbReference type="EMBL" id="MBF9068417.1"/>
    </source>
</evidence>
<feature type="active site" description="Proton donor; for dehydratase activity" evidence="9">
    <location>
        <position position="1098"/>
    </location>
</feature>
<dbReference type="Pfam" id="PF08240">
    <property type="entry name" value="ADH_N"/>
    <property type="match status" value="1"/>
</dbReference>
<dbReference type="SMART" id="SM00829">
    <property type="entry name" value="PKS_ER"/>
    <property type="match status" value="1"/>
</dbReference>
<evidence type="ECO:0000256" key="7">
    <source>
        <dbReference type="ARBA" id="ARBA00023268"/>
    </source>
</evidence>
<dbReference type="InterPro" id="IPR016036">
    <property type="entry name" value="Malonyl_transacylase_ACP-bd"/>
</dbReference>
<name>A0A931FB83_9ACTN</name>
<dbReference type="GO" id="GO:0071770">
    <property type="term" value="P:DIM/DIP cell wall layer assembly"/>
    <property type="evidence" value="ECO:0007669"/>
    <property type="project" value="TreeGrafter"/>
</dbReference>
<dbReference type="PROSITE" id="PS52019">
    <property type="entry name" value="PKS_MFAS_DH"/>
    <property type="match status" value="1"/>
</dbReference>
<keyword evidence="14" id="KW-1185">Reference proteome</keyword>
<dbReference type="Gene3D" id="3.40.50.720">
    <property type="entry name" value="NAD(P)-binding Rossmann-like Domain"/>
    <property type="match status" value="3"/>
</dbReference>
<dbReference type="InterPro" id="IPR020843">
    <property type="entry name" value="ER"/>
</dbReference>
<dbReference type="EMBL" id="JADPRT010000003">
    <property type="protein sequence ID" value="MBF9068417.1"/>
    <property type="molecule type" value="Genomic_DNA"/>
</dbReference>
<dbReference type="SUPFAM" id="SSF47336">
    <property type="entry name" value="ACP-like"/>
    <property type="match status" value="1"/>
</dbReference>
<dbReference type="InterPro" id="IPR018201">
    <property type="entry name" value="Ketoacyl_synth_AS"/>
</dbReference>
<comment type="caution">
    <text evidence="13">The sequence shown here is derived from an EMBL/GenBank/DDBJ whole genome shotgun (WGS) entry which is preliminary data.</text>
</comment>
<dbReference type="InterPro" id="IPR020841">
    <property type="entry name" value="PKS_Beta-ketoAc_synthase_dom"/>
</dbReference>
<dbReference type="InterPro" id="IPR011032">
    <property type="entry name" value="GroES-like_sf"/>
</dbReference>
<evidence type="ECO:0000256" key="4">
    <source>
        <dbReference type="ARBA" id="ARBA00022679"/>
    </source>
</evidence>
<dbReference type="CDD" id="cd00833">
    <property type="entry name" value="PKS"/>
    <property type="match status" value="1"/>
</dbReference>
<evidence type="ECO:0000256" key="2">
    <source>
        <dbReference type="ARBA" id="ARBA00022450"/>
    </source>
</evidence>
<evidence type="ECO:0000256" key="3">
    <source>
        <dbReference type="ARBA" id="ARBA00022553"/>
    </source>
</evidence>
<dbReference type="InterPro" id="IPR020807">
    <property type="entry name" value="PKS_DH"/>
</dbReference>
<evidence type="ECO:0000259" key="12">
    <source>
        <dbReference type="PROSITE" id="PS52019"/>
    </source>
</evidence>
<dbReference type="InterPro" id="IPR032821">
    <property type="entry name" value="PKS_assoc"/>
</dbReference>
<dbReference type="Gene3D" id="3.30.70.3290">
    <property type="match status" value="1"/>
</dbReference>
<dbReference type="InterPro" id="IPR001227">
    <property type="entry name" value="Ac_transferase_dom_sf"/>
</dbReference>
<dbReference type="SMART" id="SM00827">
    <property type="entry name" value="PKS_AT"/>
    <property type="match status" value="1"/>
</dbReference>
<dbReference type="SUPFAM" id="SSF50129">
    <property type="entry name" value="GroES-like"/>
    <property type="match status" value="1"/>
</dbReference>
<dbReference type="InterPro" id="IPR049552">
    <property type="entry name" value="PKS_DH_N"/>
</dbReference>
<dbReference type="GO" id="GO:0016491">
    <property type="term" value="F:oxidoreductase activity"/>
    <property type="evidence" value="ECO:0007669"/>
    <property type="project" value="InterPro"/>
</dbReference>
<feature type="active site" description="Proton acceptor; for dehydratase activity" evidence="9">
    <location>
        <position position="934"/>
    </location>
</feature>
<dbReference type="PROSITE" id="PS00012">
    <property type="entry name" value="PHOSPHOPANTETHEINE"/>
    <property type="match status" value="1"/>
</dbReference>
<comment type="pathway">
    <text evidence="1">Antibiotic biosynthesis.</text>
</comment>
<accession>A0A931FB83</accession>
<dbReference type="PROSITE" id="PS52004">
    <property type="entry name" value="KS3_2"/>
    <property type="match status" value="1"/>
</dbReference>
<reference evidence="13" key="1">
    <citation type="submission" date="2020-11" db="EMBL/GenBank/DDBJ databases">
        <title>Isolation and identification of active actinomycetes.</title>
        <authorList>
            <person name="Yu B."/>
        </authorList>
    </citation>
    <scope>NUCLEOTIDE SEQUENCE</scope>
    <source>
        <strain evidence="13">NEAU-YB345</strain>
    </source>
</reference>
<keyword evidence="8" id="KW-0012">Acyltransferase</keyword>
<dbReference type="RefSeq" id="WP_196193550.1">
    <property type="nucleotide sequence ID" value="NZ_JADPRT010000003.1"/>
</dbReference>
<sequence length="2102" mass="222027">MSKNTQSLDRSGAADDPDQLIAIVGMAARLPGAPDADSFWQLLTERGDAVRPIPGDRWDTSAQLDPEREIQSVGGFLDGVDLFDATFFGISPREAESMDPQQRLMMESAWRTLEDAGRSAAELRGSRTGVYVGVSWHDYEIRRKENGLGATQHSAVGNALDVVAARVSYYLGLTGPSLAVETGCSSSLVAMHLAVQALRGGDIDGALVGGVNLITAPDVSIGLTHFGGLSPTGRCQAFSAQADGFVRGEGVVTVYLKTLRKAIEDGDHVRGVIVRTAVNNDGGGESLVTPNPDGQEDLLRQVYGDGAIPLDRVGYIEAHGTGTYRGDPIEARGIGRVLGQRRDRALGPLGIGSVKTNIGHLEAAAGMGGMAKALLSLEHGVVPPSLHSAELNPEIPFDELNLKVVREPLELPKDGPLYVGVNSFGWGGTNAHVVIGRAPETAASHPVADSGLPVLLPLSAQGDEALRARATELADALTADGADADAETLRAIAGTLGHQRDQFPARLAVVGADAAELAEGLRAFAADPETEAAGVVTGRARTTGRTAFVFPGQGSQWSEMGKELYSSSPVFAAVIDRCAKALSPYVDWNVADVVSGAAGEEWLERIDMLQPALWAMSLGLAEVWRAAGVEPDVVIGHSQGEITAATLAGILSYEDGAMVMARRSAIARRTSGRGLMLAVDLSVEQARAALEGFEDQVALAVNNGPSSCVLSGYSDAVLMLREILEADGVYCRLVKVDYASHSPQMDELRDDLMVALADVAPKHGEIALMSTVRTALLDGPEMDCAYWVENLRSPVLFADTLGKLLDDGVTHVVEISPHPVLAPAIEQLAEEREEPAKVLSTLRRGHGTPVDLTLALARGYVAGLEPFGLLPRAAHAAVPGYPWNRTSHWTTQGRRRQSAGGTLEFELAPRPGEEDAWQGELELDLAEYPWLRDHQVHEAVVLPGAGMLSLALTAARSRTGELPRTVDNFVFRDNLTLGADPVRLSALWRDDVTEGGSFTLLSLATGTTGWTRHATGRLTRRAQQRELPVFPEALLATEAEQPADFYAACTARGLNYGAAFQGVTALHAEGGQALGALELPARCRAGARPSALHPALLDAALQVSLAMVGGDETVVPVAVERVLLHSELAEPVVAGWSHAVRTGATTFDVVLFGAEREPLVTLTGLTLQVLAAEEIDESDTELLHRLRFRAVSRPEAADAPAGAQDTATGTWAVVHAAADADRAEALVAALAEAGSTATALAVDAAPDETALAASLRALEGLTGLVHLVPAAEGGEPAQRAALHTLACVVRATLTLPESPRLTVLTVDAQAADDEDRPDPGAALFWGFTRVLRREHPELRPQLLDVATDWTDWSAEAAAELLSGDEEDQLALRPTGRLVARLTRGAAPGEEHAYPWHSRLQPFRLAAAKPGFWDSLEFRPLSRRTPGPGEVEVAVTASALNFIDVMKAMGTYPDGTAGADLLGGECAGRVVAVGEGVTGVKVDDRVVACVFGSLASHVTVRADHTRPIPEGLADQDAAGLPLVLATAWHGLVDLGRLTEGETVLVHSAAGGLGLAAIAVAKSLGAHVIATAGSESKRAYLRSLGVEHVFNSRELTWADEVLAVTGGHGVDVVLNSLTGAAIPLGLMVLAEDGRFIEVGKKDIYADRGIGLGDFRKSLTFASVDLAGLMDRRPERFARLFADVWARVLTGEIKPLPVLVHTFAEAAEALREMSHGSHTGKFVLVGPGQVTGIRPEPLPGGRFRADGSYLITGGLGALGLSLAEHLAANGAGGLALLGRRTPDAEAAQRIEALRAEGVKVESYSVDVADRAGLAAVLDRVRAELPPLRGVFHAAGLLDDATVLNVKAEQIERVISPKIDGARNLNELTGDDDLDLFVLFSSAAALFGNAGQAAYAAGNAYLDSLADARRRRGVPGLSVQWGPFEDIGLAASDANRGARLEERGMGGFVAEDAWRALGQFLEEDERVLGFVPLNLRQWFDAYPDTAALRSWQVLRQAAEQGGGQSAGSEFLAGLLAAPVGSWPESVESKVRELAGRVLRLETTAIDRETPFKALGLDSLMSLELRNRLEAAFGLKLSPTLLWTYGNTKALSGVLCERLAESATADS</sequence>
<dbReference type="SMART" id="SM00822">
    <property type="entry name" value="PKS_KR"/>
    <property type="match status" value="1"/>
</dbReference>
<dbReference type="Pfam" id="PF00109">
    <property type="entry name" value="ketoacyl-synt"/>
    <property type="match status" value="1"/>
</dbReference>
<dbReference type="GO" id="GO:0004312">
    <property type="term" value="F:fatty acid synthase activity"/>
    <property type="evidence" value="ECO:0007669"/>
    <property type="project" value="TreeGrafter"/>
</dbReference>
<dbReference type="Pfam" id="PF00107">
    <property type="entry name" value="ADH_zinc_N"/>
    <property type="match status" value="1"/>
</dbReference>
<dbReference type="PANTHER" id="PTHR43775:SF37">
    <property type="entry name" value="SI:DKEY-61P9.11"/>
    <property type="match status" value="1"/>
</dbReference>
<feature type="region of interest" description="N-terminal hotdog fold" evidence="9">
    <location>
        <begin position="897"/>
        <end position="1025"/>
    </location>
</feature>
<dbReference type="InterPro" id="IPR013154">
    <property type="entry name" value="ADH-like_N"/>
</dbReference>
<dbReference type="InterPro" id="IPR013149">
    <property type="entry name" value="ADH-like_C"/>
</dbReference>
<dbReference type="Pfam" id="PF21089">
    <property type="entry name" value="PKS_DH_N"/>
    <property type="match status" value="1"/>
</dbReference>
<dbReference type="Pfam" id="PF00550">
    <property type="entry name" value="PP-binding"/>
    <property type="match status" value="1"/>
</dbReference>
<keyword evidence="6" id="KW-0045">Antibiotic biosynthesis</keyword>
<dbReference type="InterPro" id="IPR014043">
    <property type="entry name" value="Acyl_transferase_dom"/>
</dbReference>
<dbReference type="InterPro" id="IPR042104">
    <property type="entry name" value="PKS_dehydratase_sf"/>
</dbReference>
<dbReference type="FunFam" id="3.40.50.720:FF:000209">
    <property type="entry name" value="Polyketide synthase Pks12"/>
    <property type="match status" value="1"/>
</dbReference>
<evidence type="ECO:0000256" key="6">
    <source>
        <dbReference type="ARBA" id="ARBA00023194"/>
    </source>
</evidence>
<dbReference type="Pfam" id="PF00698">
    <property type="entry name" value="Acyl_transf_1"/>
    <property type="match status" value="1"/>
</dbReference>
<dbReference type="GO" id="GO:0031177">
    <property type="term" value="F:phosphopantetheine binding"/>
    <property type="evidence" value="ECO:0007669"/>
    <property type="project" value="InterPro"/>
</dbReference>
<evidence type="ECO:0000259" key="11">
    <source>
        <dbReference type="PROSITE" id="PS52004"/>
    </source>
</evidence>
<dbReference type="InterPro" id="IPR006162">
    <property type="entry name" value="Ppantetheine_attach_site"/>
</dbReference>
<dbReference type="InterPro" id="IPR014031">
    <property type="entry name" value="Ketoacyl_synth_C"/>
</dbReference>
<dbReference type="FunFam" id="3.40.366.10:FF:000002">
    <property type="entry name" value="Probable polyketide synthase 2"/>
    <property type="match status" value="1"/>
</dbReference>
<dbReference type="InterPro" id="IPR020806">
    <property type="entry name" value="PKS_PP-bd"/>
</dbReference>
<dbReference type="Pfam" id="PF16197">
    <property type="entry name" value="KAsynt_C_assoc"/>
    <property type="match status" value="1"/>
</dbReference>
<protein>
    <submittedName>
        <fullName evidence="13">Type I polyketide synthase</fullName>
    </submittedName>
</protein>
<dbReference type="PROSITE" id="PS50075">
    <property type="entry name" value="CARRIER"/>
    <property type="match status" value="1"/>
</dbReference>
<dbReference type="PROSITE" id="PS00606">
    <property type="entry name" value="KS3_1"/>
    <property type="match status" value="1"/>
</dbReference>
<dbReference type="Proteomes" id="UP000657385">
    <property type="component" value="Unassembled WGS sequence"/>
</dbReference>
<dbReference type="SUPFAM" id="SSF53901">
    <property type="entry name" value="Thiolase-like"/>
    <property type="match status" value="1"/>
</dbReference>
<gene>
    <name evidence="13" type="ORF">I2501_10270</name>
</gene>
<dbReference type="Pfam" id="PF08659">
    <property type="entry name" value="KR"/>
    <property type="match status" value="1"/>
</dbReference>
<keyword evidence="3" id="KW-0597">Phosphoprotein</keyword>
<dbReference type="SUPFAM" id="SSF51735">
    <property type="entry name" value="NAD(P)-binding Rossmann-fold domains"/>
    <property type="match status" value="3"/>
</dbReference>
<dbReference type="SMART" id="SM00826">
    <property type="entry name" value="PKS_DH"/>
    <property type="match status" value="1"/>
</dbReference>
<dbReference type="GO" id="GO:0005737">
    <property type="term" value="C:cytoplasm"/>
    <property type="evidence" value="ECO:0007669"/>
    <property type="project" value="TreeGrafter"/>
</dbReference>
<dbReference type="Gene3D" id="1.10.1200.10">
    <property type="entry name" value="ACP-like"/>
    <property type="match status" value="1"/>
</dbReference>
<dbReference type="Gene3D" id="3.40.366.10">
    <property type="entry name" value="Malonyl-Coenzyme A Acyl Carrier Protein, domain 2"/>
    <property type="match status" value="1"/>
</dbReference>
<evidence type="ECO:0000256" key="9">
    <source>
        <dbReference type="PROSITE-ProRule" id="PRU01363"/>
    </source>
</evidence>
<dbReference type="Gene3D" id="3.90.180.10">
    <property type="entry name" value="Medium-chain alcohol dehydrogenases, catalytic domain"/>
    <property type="match status" value="1"/>
</dbReference>
<feature type="domain" description="Carrier" evidence="10">
    <location>
        <begin position="2020"/>
        <end position="2094"/>
    </location>
</feature>
<dbReference type="SUPFAM" id="SSF52151">
    <property type="entry name" value="FabD/lysophospholipase-like"/>
    <property type="match status" value="1"/>
</dbReference>
<dbReference type="PANTHER" id="PTHR43775">
    <property type="entry name" value="FATTY ACID SYNTHASE"/>
    <property type="match status" value="1"/>
</dbReference>
<evidence type="ECO:0000313" key="14">
    <source>
        <dbReference type="Proteomes" id="UP000657385"/>
    </source>
</evidence>
<dbReference type="SUPFAM" id="SSF55048">
    <property type="entry name" value="Probable ACP-binding domain of malonyl-CoA ACP transacylase"/>
    <property type="match status" value="1"/>
</dbReference>
<keyword evidence="4" id="KW-0808">Transferase</keyword>
<keyword evidence="7" id="KW-0511">Multifunctional enzyme</keyword>
<dbReference type="Gene3D" id="3.10.129.110">
    <property type="entry name" value="Polyketide synthase dehydratase"/>
    <property type="match status" value="1"/>
</dbReference>
<dbReference type="SMART" id="SM00823">
    <property type="entry name" value="PKS_PP"/>
    <property type="match status" value="1"/>
</dbReference>
<dbReference type="InterPro" id="IPR009081">
    <property type="entry name" value="PP-bd_ACP"/>
</dbReference>
<dbReference type="SMART" id="SM01294">
    <property type="entry name" value="PKS_PP_betabranch"/>
    <property type="match status" value="1"/>
</dbReference>
<dbReference type="InterPro" id="IPR057326">
    <property type="entry name" value="KR_dom"/>
</dbReference>
<organism evidence="13 14">
    <name type="scientific">Streptacidiphilus fuscans</name>
    <dbReference type="NCBI Taxonomy" id="2789292"/>
    <lineage>
        <taxon>Bacteria</taxon>
        <taxon>Bacillati</taxon>
        <taxon>Actinomycetota</taxon>
        <taxon>Actinomycetes</taxon>
        <taxon>Kitasatosporales</taxon>
        <taxon>Streptomycetaceae</taxon>
        <taxon>Streptacidiphilus</taxon>
    </lineage>
</organism>
<dbReference type="InterPro" id="IPR013968">
    <property type="entry name" value="PKS_KR"/>
</dbReference>
<feature type="domain" description="Ketosynthase family 3 (KS3)" evidence="11">
    <location>
        <begin position="18"/>
        <end position="437"/>
    </location>
</feature>
<dbReference type="Pfam" id="PF02801">
    <property type="entry name" value="Ketoacyl-synt_C"/>
    <property type="match status" value="1"/>
</dbReference>
<dbReference type="InterPro" id="IPR014030">
    <property type="entry name" value="Ketoacyl_synth_N"/>
</dbReference>
<dbReference type="SMART" id="SM00825">
    <property type="entry name" value="PKS_KS"/>
    <property type="match status" value="1"/>
</dbReference>
<dbReference type="InterPro" id="IPR049900">
    <property type="entry name" value="PKS_mFAS_DH"/>
</dbReference>
<dbReference type="Gene3D" id="3.40.47.10">
    <property type="match status" value="1"/>
</dbReference>
<dbReference type="InterPro" id="IPR036291">
    <property type="entry name" value="NAD(P)-bd_dom_sf"/>
</dbReference>
<dbReference type="GO" id="GO:0005886">
    <property type="term" value="C:plasma membrane"/>
    <property type="evidence" value="ECO:0007669"/>
    <property type="project" value="TreeGrafter"/>
</dbReference>
<dbReference type="InterPro" id="IPR016035">
    <property type="entry name" value="Acyl_Trfase/lysoPLipase"/>
</dbReference>